<evidence type="ECO:0000313" key="11">
    <source>
        <dbReference type="EMBL" id="KAJ8923377.1"/>
    </source>
</evidence>
<dbReference type="PANTHER" id="PTHR34031">
    <property type="entry name" value="CENTROSOMAL PROTEIN OF 162 KDA"/>
    <property type="match status" value="1"/>
</dbReference>
<organism evidence="11 12">
    <name type="scientific">Exocentrus adspersus</name>
    <dbReference type="NCBI Taxonomy" id="1586481"/>
    <lineage>
        <taxon>Eukaryota</taxon>
        <taxon>Metazoa</taxon>
        <taxon>Ecdysozoa</taxon>
        <taxon>Arthropoda</taxon>
        <taxon>Hexapoda</taxon>
        <taxon>Insecta</taxon>
        <taxon>Pterygota</taxon>
        <taxon>Neoptera</taxon>
        <taxon>Endopterygota</taxon>
        <taxon>Coleoptera</taxon>
        <taxon>Polyphaga</taxon>
        <taxon>Cucujiformia</taxon>
        <taxon>Chrysomeloidea</taxon>
        <taxon>Cerambycidae</taxon>
        <taxon>Lamiinae</taxon>
        <taxon>Acanthocinini</taxon>
        <taxon>Exocentrus</taxon>
    </lineage>
</organism>
<accession>A0AAV8WB16</accession>
<feature type="coiled-coil region" evidence="9">
    <location>
        <begin position="701"/>
        <end position="776"/>
    </location>
</feature>
<feature type="compositionally biased region" description="Basic and acidic residues" evidence="10">
    <location>
        <begin position="178"/>
        <end position="195"/>
    </location>
</feature>
<evidence type="ECO:0000256" key="9">
    <source>
        <dbReference type="SAM" id="Coils"/>
    </source>
</evidence>
<feature type="compositionally biased region" description="Polar residues" evidence="10">
    <location>
        <begin position="106"/>
        <end position="135"/>
    </location>
</feature>
<name>A0AAV8WB16_9CUCU</name>
<feature type="compositionally biased region" description="Basic and acidic residues" evidence="10">
    <location>
        <begin position="234"/>
        <end position="246"/>
    </location>
</feature>
<evidence type="ECO:0000256" key="1">
    <source>
        <dbReference type="ARBA" id="ARBA00004114"/>
    </source>
</evidence>
<dbReference type="GO" id="GO:0005879">
    <property type="term" value="C:axonemal microtubule"/>
    <property type="evidence" value="ECO:0007669"/>
    <property type="project" value="TreeGrafter"/>
</dbReference>
<feature type="region of interest" description="Disordered" evidence="10">
    <location>
        <begin position="176"/>
        <end position="246"/>
    </location>
</feature>
<keyword evidence="6" id="KW-0970">Cilium biogenesis/degradation</keyword>
<feature type="compositionally biased region" description="Polar residues" evidence="10">
    <location>
        <begin position="143"/>
        <end position="164"/>
    </location>
</feature>
<feature type="compositionally biased region" description="Basic and acidic residues" evidence="10">
    <location>
        <begin position="649"/>
        <end position="667"/>
    </location>
</feature>
<keyword evidence="4" id="KW-0963">Cytoplasm</keyword>
<evidence type="ECO:0000256" key="3">
    <source>
        <dbReference type="ARBA" id="ARBA00021406"/>
    </source>
</evidence>
<gene>
    <name evidence="11" type="ORF">NQ315_001935</name>
</gene>
<feature type="coiled-coil region" evidence="9">
    <location>
        <begin position="462"/>
        <end position="525"/>
    </location>
</feature>
<feature type="region of interest" description="Disordered" evidence="10">
    <location>
        <begin position="106"/>
        <end position="164"/>
    </location>
</feature>
<dbReference type="GO" id="GO:0060271">
    <property type="term" value="P:cilium assembly"/>
    <property type="evidence" value="ECO:0007669"/>
    <property type="project" value="TreeGrafter"/>
</dbReference>
<evidence type="ECO:0000256" key="4">
    <source>
        <dbReference type="ARBA" id="ARBA00022490"/>
    </source>
</evidence>
<reference evidence="11 12" key="1">
    <citation type="journal article" date="2023" name="Insect Mol. Biol.">
        <title>Genome sequencing provides insights into the evolution of gene families encoding plant cell wall-degrading enzymes in longhorned beetles.</title>
        <authorList>
            <person name="Shin N.R."/>
            <person name="Okamura Y."/>
            <person name="Kirsch R."/>
            <person name="Pauchet Y."/>
        </authorList>
    </citation>
    <scope>NUCLEOTIDE SEQUENCE [LARGE SCALE GENOMIC DNA]</scope>
    <source>
        <strain evidence="11">EAD_L_NR</strain>
    </source>
</reference>
<feature type="compositionally biased region" description="Polar residues" evidence="10">
    <location>
        <begin position="214"/>
        <end position="226"/>
    </location>
</feature>
<comment type="similarity">
    <text evidence="2">Belongs to the CEP162 family.</text>
</comment>
<feature type="coiled-coil region" evidence="9">
    <location>
        <begin position="253"/>
        <end position="392"/>
    </location>
</feature>
<keyword evidence="5" id="KW-0493">Microtubule</keyword>
<keyword evidence="8" id="KW-0206">Cytoskeleton</keyword>
<comment type="caution">
    <text evidence="11">The sequence shown here is derived from an EMBL/GenBank/DDBJ whole genome shotgun (WGS) entry which is preliminary data.</text>
</comment>
<evidence type="ECO:0000256" key="2">
    <source>
        <dbReference type="ARBA" id="ARBA00009485"/>
    </source>
</evidence>
<keyword evidence="7 9" id="KW-0175">Coiled coil</keyword>
<keyword evidence="12" id="KW-1185">Reference proteome</keyword>
<dbReference type="AlphaFoldDB" id="A0AAV8WB16"/>
<evidence type="ECO:0000256" key="6">
    <source>
        <dbReference type="ARBA" id="ARBA00022794"/>
    </source>
</evidence>
<evidence type="ECO:0000256" key="5">
    <source>
        <dbReference type="ARBA" id="ARBA00022701"/>
    </source>
</evidence>
<sequence>METKTSSSFWWLKSASATAADIQDHENNLVVPKLDLVSPNSIVNFLDKDKNSNYDSEVDVGSIIEEINRVAAQSPLGPYEKTIGDRSIDDIMREAERIYMESSKSFEQLSQRSKTSQNISDLLSNSNASKNSTPTPKKESKIESNPSPTEKASNINNTNLEDTDNNISAIMKGIKVSSSEEKNSRSFKETVESERSLSASKSKSNTSMKMVPTPRQNSADNQTVESVQDVDVENTTKTKSRDTVASDADNDKLHRLNEVIDLKNELIRTLEEDNKSLKYDIQEIKLELQKTNQLLEKTKVALNAKSVSSPEINLELEKALENLKDSREINTALQLQLDTVNKTHQLLKSSYDELLSSNKNLERRVVELDSTLDKYKNELLNLQKTKDKLLDNEVNLNKLLEIEKLQSKSLKLQNEKDAKCIQDLNRQIKEMERIIARKHPDSVSALIVAAKENATDSNLTARKILEDRIKTLEQEQLNRETQSSKVFLEIQEKFNQMKAKYENHIEDLELHVSDLKTQLKKKTDTFDVYTQTILDEKIPQKETFTVSTQTDAIPTKPPKIVAVNKPLKITEHVKEDAHLIATIRGLQTDLANKEKVITKLQKEVDDLRKTNRRLQKEREGSLRNLSDKREFRSYPEKLALQSRSNSISSERDFRKDEELQQVKGGERQAETAVGELTALQEAHEREVTNYVASVTPLREQLEVQQVSIVALQSQLNTAKEELAVVTAERDHLNNRVMNLSLSAAAGRAGDGNQMEVEGLLKKIAFLEKRFEEREHRLRAIVHSLAQKNVTNRSCEQCAERQQQLVAYKVELDQLLATVRALQ</sequence>
<dbReference type="Proteomes" id="UP001159042">
    <property type="component" value="Unassembled WGS sequence"/>
</dbReference>
<evidence type="ECO:0000313" key="12">
    <source>
        <dbReference type="Proteomes" id="UP001159042"/>
    </source>
</evidence>
<evidence type="ECO:0000256" key="10">
    <source>
        <dbReference type="SAM" id="MobiDB-lite"/>
    </source>
</evidence>
<protein>
    <recommendedName>
        <fullName evidence="3">Centrosomal protein of 162 kDa</fullName>
    </recommendedName>
</protein>
<dbReference type="InterPro" id="IPR038774">
    <property type="entry name" value="CEP162-like"/>
</dbReference>
<dbReference type="PANTHER" id="PTHR34031:SF1">
    <property type="entry name" value="CENTROSOMAL PROTEIN OF 162 KDA"/>
    <property type="match status" value="1"/>
</dbReference>
<feature type="compositionally biased region" description="Low complexity" evidence="10">
    <location>
        <begin position="196"/>
        <end position="209"/>
    </location>
</feature>
<proteinExistence type="inferred from homology"/>
<feature type="coiled-coil region" evidence="9">
    <location>
        <begin position="583"/>
        <end position="624"/>
    </location>
</feature>
<comment type="subcellular location">
    <subcellularLocation>
        <location evidence="1">Cytoplasm</location>
        <location evidence="1">Cytoskeleton</location>
        <location evidence="1">Microtubule organizing center</location>
        <location evidence="1">Centrosome</location>
        <location evidence="1">Centriole</location>
    </subcellularLocation>
</comment>
<feature type="region of interest" description="Disordered" evidence="10">
    <location>
        <begin position="636"/>
        <end position="667"/>
    </location>
</feature>
<dbReference type="EMBL" id="JANEYG010000005">
    <property type="protein sequence ID" value="KAJ8923377.1"/>
    <property type="molecule type" value="Genomic_DNA"/>
</dbReference>
<evidence type="ECO:0000256" key="7">
    <source>
        <dbReference type="ARBA" id="ARBA00023054"/>
    </source>
</evidence>
<evidence type="ECO:0000256" key="8">
    <source>
        <dbReference type="ARBA" id="ARBA00023212"/>
    </source>
</evidence>
<dbReference type="GO" id="GO:0005814">
    <property type="term" value="C:centriole"/>
    <property type="evidence" value="ECO:0007669"/>
    <property type="project" value="UniProtKB-SubCell"/>
</dbReference>